<feature type="domain" description="DUF6285" evidence="1">
    <location>
        <begin position="24"/>
        <end position="116"/>
    </location>
</feature>
<dbReference type="Proteomes" id="UP000252884">
    <property type="component" value="Unassembled WGS sequence"/>
</dbReference>
<evidence type="ECO:0000313" key="2">
    <source>
        <dbReference type="EMBL" id="RCW76426.1"/>
    </source>
</evidence>
<comment type="caution">
    <text evidence="2">The sequence shown here is derived from an EMBL/GenBank/DDBJ whole genome shotgun (WGS) entry which is preliminary data.</text>
</comment>
<dbReference type="AlphaFoldDB" id="A0A368YAQ7"/>
<dbReference type="OrthoDB" id="8854461at2"/>
<reference evidence="2 3" key="1">
    <citation type="submission" date="2018-07" db="EMBL/GenBank/DDBJ databases">
        <title>Genomic Encyclopedia of Type Strains, Phase IV (KMG-IV): sequencing the most valuable type-strain genomes for metagenomic binning, comparative biology and taxonomic classification.</title>
        <authorList>
            <person name="Goeker M."/>
        </authorList>
    </citation>
    <scope>NUCLEOTIDE SEQUENCE [LARGE SCALE GENOMIC DNA]</scope>
    <source>
        <strain evidence="2 3">DSM 21634</strain>
    </source>
</reference>
<evidence type="ECO:0000313" key="3">
    <source>
        <dbReference type="Proteomes" id="UP000252884"/>
    </source>
</evidence>
<dbReference type="InterPro" id="IPR046252">
    <property type="entry name" value="DUF6285"/>
</dbReference>
<name>A0A368YAQ7_9BURK</name>
<sequence length="120" mass="12647">MQDRPHAPELLQAVAQFLRERVLPATEGALAYQVRVAANALAIAQREVEQGAAAQAREAEGLRALLGADVPAELEAANRLLCERIATGAMDLATPGLLAHLQATTAAKLAIDQPGYSEEP</sequence>
<protein>
    <recommendedName>
        <fullName evidence="1">DUF6285 domain-containing protein</fullName>
    </recommendedName>
</protein>
<accession>A0A368YAQ7</accession>
<dbReference type="Pfam" id="PF19802">
    <property type="entry name" value="DUF6285"/>
    <property type="match status" value="1"/>
</dbReference>
<evidence type="ECO:0000259" key="1">
    <source>
        <dbReference type="Pfam" id="PF19802"/>
    </source>
</evidence>
<organism evidence="2 3">
    <name type="scientific">Pseudorhodoferax soli</name>
    <dbReference type="NCBI Taxonomy" id="545864"/>
    <lineage>
        <taxon>Bacteria</taxon>
        <taxon>Pseudomonadati</taxon>
        <taxon>Pseudomonadota</taxon>
        <taxon>Betaproteobacteria</taxon>
        <taxon>Burkholderiales</taxon>
        <taxon>Comamonadaceae</taxon>
    </lineage>
</organism>
<gene>
    <name evidence="2" type="ORF">DES41_1011032</name>
</gene>
<keyword evidence="3" id="KW-1185">Reference proteome</keyword>
<dbReference type="RefSeq" id="WP_114466491.1">
    <property type="nucleotide sequence ID" value="NZ_QPJK01000001.1"/>
</dbReference>
<proteinExistence type="predicted"/>
<dbReference type="EMBL" id="QPJK01000001">
    <property type="protein sequence ID" value="RCW76426.1"/>
    <property type="molecule type" value="Genomic_DNA"/>
</dbReference>